<dbReference type="EMBL" id="WOEZ01000217">
    <property type="protein sequence ID" value="NPT60371.1"/>
    <property type="molecule type" value="Genomic_DNA"/>
</dbReference>
<dbReference type="GO" id="GO:0005829">
    <property type="term" value="C:cytosol"/>
    <property type="evidence" value="ECO:0007669"/>
    <property type="project" value="TreeGrafter"/>
</dbReference>
<accession>A0A972NV13</accession>
<dbReference type="GO" id="GO:0046872">
    <property type="term" value="F:metal ion binding"/>
    <property type="evidence" value="ECO:0007669"/>
    <property type="project" value="UniProtKB-KW"/>
</dbReference>
<dbReference type="PANTHER" id="PTHR22789:SF0">
    <property type="entry name" value="3-OXO-TETRONATE 4-PHOSPHATE DECARBOXYLASE-RELATED"/>
    <property type="match status" value="1"/>
</dbReference>
<protein>
    <submittedName>
        <fullName evidence="4">Class II aldolase/adducin family protein</fullName>
    </submittedName>
</protein>
<dbReference type="Gene3D" id="3.40.225.10">
    <property type="entry name" value="Class II aldolase/adducin N-terminal domain"/>
    <property type="match status" value="1"/>
</dbReference>
<name>A0A972NV13_9BURK</name>
<evidence type="ECO:0000259" key="3">
    <source>
        <dbReference type="SMART" id="SM01007"/>
    </source>
</evidence>
<comment type="caution">
    <text evidence="4">The sequence shown here is derived from an EMBL/GenBank/DDBJ whole genome shotgun (WGS) entry which is preliminary data.</text>
</comment>
<dbReference type="InterPro" id="IPR036409">
    <property type="entry name" value="Aldolase_II/adducin_N_sf"/>
</dbReference>
<sequence>MTVDDSIDTAFQREVRVAARALARAGLVHAYGHCSVRIGHDWFLVCTAKPMALIVPNDNGTIVAIDEPLPAGVLGEVRIHQAIYRSRPDVSGIARTTPGDLMTLSAARCTPRRRHGFGAYFPESIPLWDDVRLARTDERARGIAETIGAGNVVVMRGNGAVVAAASLKEAVVLSRYLEDAARVELQLRMAGLATEACVLTEAEATERAVRGGGIIERMWEYMTSGDPESV</sequence>
<dbReference type="SMART" id="SM01007">
    <property type="entry name" value="Aldolase_II"/>
    <property type="match status" value="1"/>
</dbReference>
<keyword evidence="1" id="KW-0479">Metal-binding</keyword>
<dbReference type="GO" id="GO:0019323">
    <property type="term" value="P:pentose catabolic process"/>
    <property type="evidence" value="ECO:0007669"/>
    <property type="project" value="TreeGrafter"/>
</dbReference>
<gene>
    <name evidence="4" type="ORF">GNZ13_38920</name>
</gene>
<dbReference type="PANTHER" id="PTHR22789">
    <property type="entry name" value="FUCULOSE PHOSPHATE ALDOLASE"/>
    <property type="match status" value="1"/>
</dbReference>
<dbReference type="Pfam" id="PF00596">
    <property type="entry name" value="Aldolase_II"/>
    <property type="match status" value="1"/>
</dbReference>
<keyword evidence="5" id="KW-1185">Reference proteome</keyword>
<reference evidence="4 5" key="1">
    <citation type="submission" date="2019-11" db="EMBL/GenBank/DDBJ databases">
        <title>Metabolism of dissolved organic matter in forest soils.</title>
        <authorList>
            <person name="Cyle K.T."/>
            <person name="Wilhelm R.C."/>
            <person name="Martinez C.E."/>
        </authorList>
    </citation>
    <scope>NUCLEOTIDE SEQUENCE [LARGE SCALE GENOMIC DNA]</scope>
    <source>
        <strain evidence="4 5">5N</strain>
    </source>
</reference>
<feature type="domain" description="Class II aldolase/adducin N-terminal" evidence="3">
    <location>
        <begin position="13"/>
        <end position="185"/>
    </location>
</feature>
<evidence type="ECO:0000256" key="1">
    <source>
        <dbReference type="ARBA" id="ARBA00022723"/>
    </source>
</evidence>
<evidence type="ECO:0000313" key="5">
    <source>
        <dbReference type="Proteomes" id="UP000655523"/>
    </source>
</evidence>
<organism evidence="4 5">
    <name type="scientific">Paraburkholderia elongata</name>
    <dbReference type="NCBI Taxonomy" id="2675747"/>
    <lineage>
        <taxon>Bacteria</taxon>
        <taxon>Pseudomonadati</taxon>
        <taxon>Pseudomonadota</taxon>
        <taxon>Betaproteobacteria</taxon>
        <taxon>Burkholderiales</taxon>
        <taxon>Burkholderiaceae</taxon>
        <taxon>Paraburkholderia</taxon>
    </lineage>
</organism>
<dbReference type="Proteomes" id="UP000655523">
    <property type="component" value="Unassembled WGS sequence"/>
</dbReference>
<dbReference type="InterPro" id="IPR050197">
    <property type="entry name" value="Aldolase_class_II_sugar_metab"/>
</dbReference>
<evidence type="ECO:0000313" key="4">
    <source>
        <dbReference type="EMBL" id="NPT60371.1"/>
    </source>
</evidence>
<evidence type="ECO:0000256" key="2">
    <source>
        <dbReference type="ARBA" id="ARBA00023239"/>
    </source>
</evidence>
<dbReference type="SUPFAM" id="SSF53639">
    <property type="entry name" value="AraD/HMP-PK domain-like"/>
    <property type="match status" value="1"/>
</dbReference>
<dbReference type="GO" id="GO:0016832">
    <property type="term" value="F:aldehyde-lyase activity"/>
    <property type="evidence" value="ECO:0007669"/>
    <property type="project" value="TreeGrafter"/>
</dbReference>
<dbReference type="AlphaFoldDB" id="A0A972NV13"/>
<keyword evidence="2" id="KW-0456">Lyase</keyword>
<proteinExistence type="predicted"/>
<dbReference type="InterPro" id="IPR001303">
    <property type="entry name" value="Aldolase_II/adducin_N"/>
</dbReference>
<dbReference type="RefSeq" id="WP_172175147.1">
    <property type="nucleotide sequence ID" value="NZ_WOEZ01000217.1"/>
</dbReference>